<reference evidence="3" key="1">
    <citation type="submission" date="2017-09" db="EMBL/GenBank/DDBJ databases">
        <title>Depth-based differentiation of microbial function through sediment-hosted aquifers and enrichment of novel symbionts in the deep terrestrial subsurface.</title>
        <authorList>
            <person name="Probst A.J."/>
            <person name="Ladd B."/>
            <person name="Jarett J.K."/>
            <person name="Geller-Mcgrath D.E."/>
            <person name="Sieber C.M.K."/>
            <person name="Emerson J.B."/>
            <person name="Anantharaman K."/>
            <person name="Thomas B.C."/>
            <person name="Malmstrom R."/>
            <person name="Stieglmeier M."/>
            <person name="Klingl A."/>
            <person name="Woyke T."/>
            <person name="Ryan C.M."/>
            <person name="Banfield J.F."/>
        </authorList>
    </citation>
    <scope>NUCLEOTIDE SEQUENCE [LARGE SCALE GENOMIC DNA]</scope>
</reference>
<organism evidence="2 3">
    <name type="scientific">Candidatus Woesebacteria bacterium CG_4_10_14_0_2_um_filter_39_14</name>
    <dbReference type="NCBI Taxonomy" id="1975054"/>
    <lineage>
        <taxon>Bacteria</taxon>
        <taxon>Candidatus Woeseibacteriota</taxon>
    </lineage>
</organism>
<proteinExistence type="predicted"/>
<evidence type="ECO:0000313" key="3">
    <source>
        <dbReference type="Proteomes" id="UP000229753"/>
    </source>
</evidence>
<name>A0A2M7TNE0_9BACT</name>
<evidence type="ECO:0000256" key="1">
    <source>
        <dbReference type="SAM" id="Phobius"/>
    </source>
</evidence>
<keyword evidence="1" id="KW-0472">Membrane</keyword>
<keyword evidence="1" id="KW-1133">Transmembrane helix</keyword>
<comment type="caution">
    <text evidence="2">The sequence shown here is derived from an EMBL/GenBank/DDBJ whole genome shotgun (WGS) entry which is preliminary data.</text>
</comment>
<dbReference type="AlphaFoldDB" id="A0A2M7TNE0"/>
<dbReference type="PROSITE" id="PS51257">
    <property type="entry name" value="PROKAR_LIPOPROTEIN"/>
    <property type="match status" value="1"/>
</dbReference>
<evidence type="ECO:0000313" key="2">
    <source>
        <dbReference type="EMBL" id="PIZ49474.1"/>
    </source>
</evidence>
<dbReference type="Proteomes" id="UP000229753">
    <property type="component" value="Unassembled WGS sequence"/>
</dbReference>
<gene>
    <name evidence="2" type="ORF">COY29_01780</name>
</gene>
<keyword evidence="1" id="KW-0812">Transmembrane</keyword>
<feature type="non-terminal residue" evidence="2">
    <location>
        <position position="108"/>
    </location>
</feature>
<feature type="transmembrane region" description="Helical" evidence="1">
    <location>
        <begin position="6"/>
        <end position="28"/>
    </location>
</feature>
<dbReference type="EMBL" id="PFNO01000053">
    <property type="protein sequence ID" value="PIZ49474.1"/>
    <property type="molecule type" value="Genomic_DNA"/>
</dbReference>
<accession>A0A2M7TNE0</accession>
<sequence length="108" mass="11976">MSKGKSFLKGLVMIILAIILILVLVACFKFASLQSGKQVEAIGKQIKNGEFDRALSERLIYLTGFENESAYFLLSSVGFKSEEEPGWKFLVNGESIDVGYYKIDGSKI</sequence>
<protein>
    <submittedName>
        <fullName evidence="2">Uncharacterized protein</fullName>
    </submittedName>
</protein>